<evidence type="ECO:0000256" key="6">
    <source>
        <dbReference type="ARBA" id="ARBA00022840"/>
    </source>
</evidence>
<evidence type="ECO:0000313" key="12">
    <source>
        <dbReference type="EMBL" id="GJJ67895.1"/>
    </source>
</evidence>
<dbReference type="PRINTS" id="PR00475">
    <property type="entry name" value="HEXOKINASE"/>
</dbReference>
<evidence type="ECO:0000256" key="3">
    <source>
        <dbReference type="ARBA" id="ARBA00022679"/>
    </source>
</evidence>
<keyword evidence="7 8" id="KW-0324">Glycolysis</keyword>
<dbReference type="SUPFAM" id="SSF53067">
    <property type="entry name" value="Actin-like ATPase domain"/>
    <property type="match status" value="2"/>
</dbReference>
<evidence type="ECO:0000256" key="5">
    <source>
        <dbReference type="ARBA" id="ARBA00022777"/>
    </source>
</evidence>
<dbReference type="OrthoDB" id="419537at2759"/>
<evidence type="ECO:0000256" key="1">
    <source>
        <dbReference type="ARBA" id="ARBA00004888"/>
    </source>
</evidence>
<dbReference type="AlphaFoldDB" id="A0A9P3H088"/>
<accession>A0A9P3H088</accession>
<dbReference type="CDD" id="cd24018">
    <property type="entry name" value="ASKHA_NBD_HK_fungi"/>
    <property type="match status" value="1"/>
</dbReference>
<keyword evidence="13" id="KW-1185">Reference proteome</keyword>
<comment type="pathway">
    <text evidence="1">Carbohydrate degradation; glycolysis; D-glyceraldehyde 3-phosphate and glycerone phosphate from D-glucose: step 1/4.</text>
</comment>
<comment type="caution">
    <text evidence="12">The sequence shown here is derived from an EMBL/GenBank/DDBJ whole genome shotgun (WGS) entry which is preliminary data.</text>
</comment>
<evidence type="ECO:0000259" key="10">
    <source>
        <dbReference type="Pfam" id="PF00349"/>
    </source>
</evidence>
<evidence type="ECO:0000256" key="4">
    <source>
        <dbReference type="ARBA" id="ARBA00022741"/>
    </source>
</evidence>
<dbReference type="Pfam" id="PF00349">
    <property type="entry name" value="Hexokinase_1"/>
    <property type="match status" value="1"/>
</dbReference>
<dbReference type="GO" id="GO:0008865">
    <property type="term" value="F:fructokinase activity"/>
    <property type="evidence" value="ECO:0007669"/>
    <property type="project" value="TreeGrafter"/>
</dbReference>
<dbReference type="FunFam" id="3.30.420.40:FF:000034">
    <property type="entry name" value="Phosphotransferase"/>
    <property type="match status" value="1"/>
</dbReference>
<dbReference type="InterPro" id="IPR019807">
    <property type="entry name" value="Hexokinase_BS"/>
</dbReference>
<feature type="domain" description="Hexokinase C-terminal" evidence="11">
    <location>
        <begin position="238"/>
        <end position="476"/>
    </location>
</feature>
<dbReference type="PROSITE" id="PS00378">
    <property type="entry name" value="HEXOKINASE_1"/>
    <property type="match status" value="1"/>
</dbReference>
<dbReference type="GO" id="GO:0006096">
    <property type="term" value="P:glycolytic process"/>
    <property type="evidence" value="ECO:0007669"/>
    <property type="project" value="UniProtKB-KW"/>
</dbReference>
<dbReference type="PANTHER" id="PTHR19443:SF30">
    <property type="entry name" value="GLUCOKINASE-1-RELATED"/>
    <property type="match status" value="1"/>
</dbReference>
<dbReference type="GO" id="GO:0005536">
    <property type="term" value="F:D-glucose binding"/>
    <property type="evidence" value="ECO:0007669"/>
    <property type="project" value="InterPro"/>
</dbReference>
<reference evidence="12" key="1">
    <citation type="submission" date="2021-11" db="EMBL/GenBank/DDBJ databases">
        <authorList>
            <person name="Herlambang A."/>
            <person name="Guo Y."/>
            <person name="Takashima Y."/>
            <person name="Nishizawa T."/>
        </authorList>
    </citation>
    <scope>NUCLEOTIDE SEQUENCE</scope>
    <source>
        <strain evidence="12">E1425</strain>
    </source>
</reference>
<dbReference type="GO" id="GO:0005829">
    <property type="term" value="C:cytosol"/>
    <property type="evidence" value="ECO:0007669"/>
    <property type="project" value="TreeGrafter"/>
</dbReference>
<dbReference type="GO" id="GO:0001678">
    <property type="term" value="P:intracellular glucose homeostasis"/>
    <property type="evidence" value="ECO:0007669"/>
    <property type="project" value="InterPro"/>
</dbReference>
<evidence type="ECO:0000313" key="13">
    <source>
        <dbReference type="Proteomes" id="UP000827284"/>
    </source>
</evidence>
<keyword evidence="3 8" id="KW-0808">Transferase</keyword>
<protein>
    <recommendedName>
        <fullName evidence="8">Phosphotransferase</fullName>
        <ecNumber evidence="8">2.7.1.-</ecNumber>
    </recommendedName>
</protein>
<dbReference type="GO" id="GO:0005524">
    <property type="term" value="F:ATP binding"/>
    <property type="evidence" value="ECO:0007669"/>
    <property type="project" value="UniProtKB-UniRule"/>
</dbReference>
<evidence type="ECO:0000256" key="7">
    <source>
        <dbReference type="ARBA" id="ARBA00023152"/>
    </source>
</evidence>
<sequence length="491" mass="53639">MSEASTPIASKSVPKAQRHRIDPATIEYTSEKQKNAVQALIDEFTVSADLLKAIKDNFIKGMNKGLERDGETLAMIPSHVMGRLDGTESGSYLALDIGGTNLRVVSVHLSGHGPPVTYQTKYPIEERLKTGDAKALFDYMADKVGSFLDEQKIKVSPGTQIELGFTFSFPVLQTSINRGKLIKWTKGFSASGMVGKDPVAYLQDAFTRRHIPVRVAALVNDTVGTLLAHAYEHPDTAMGVILGTGCNGAYIERINKIKKWKDAKEDVAADEMIINMEFGAFDKERAILPLTMFDNKLDRKSVNPNSQILEKMIAGMYLGEITRNVLLNLVDRRLLFQGQISADLNQMWTFETAYMSAIEADASPTLHATRKILESTLNFQSTDKVDRQIVKLVVELVGRRAARLSAAAIAGVLEHTEGWKKKASIGIDGSLFEYYPSFDTDIMDGLVEVFGETVRTNISIGLAQDGSGVGAALCALLAAKHANGPLTPNVV</sequence>
<evidence type="ECO:0000256" key="2">
    <source>
        <dbReference type="ARBA" id="ARBA00009225"/>
    </source>
</evidence>
<comment type="similarity">
    <text evidence="2 8">Belongs to the hexokinase family.</text>
</comment>
<name>A0A9P3H088_9FUNG</name>
<dbReference type="EMBL" id="BQFW01000001">
    <property type="protein sequence ID" value="GJJ67895.1"/>
    <property type="molecule type" value="Genomic_DNA"/>
</dbReference>
<dbReference type="InterPro" id="IPR022672">
    <property type="entry name" value="Hexokinase_N"/>
</dbReference>
<dbReference type="PROSITE" id="PS51748">
    <property type="entry name" value="HEXOKINASE_2"/>
    <property type="match status" value="1"/>
</dbReference>
<dbReference type="GO" id="GO:0005739">
    <property type="term" value="C:mitochondrion"/>
    <property type="evidence" value="ECO:0007669"/>
    <property type="project" value="TreeGrafter"/>
</dbReference>
<dbReference type="InterPro" id="IPR001312">
    <property type="entry name" value="Hexokinase"/>
</dbReference>
<keyword evidence="6 8" id="KW-0067">ATP-binding</keyword>
<dbReference type="GO" id="GO:0006006">
    <property type="term" value="P:glucose metabolic process"/>
    <property type="evidence" value="ECO:0007669"/>
    <property type="project" value="TreeGrafter"/>
</dbReference>
<keyword evidence="5 8" id="KW-0418">Kinase</keyword>
<evidence type="ECO:0000256" key="8">
    <source>
        <dbReference type="RuleBase" id="RU362007"/>
    </source>
</evidence>
<dbReference type="InterPro" id="IPR043129">
    <property type="entry name" value="ATPase_NBD"/>
</dbReference>
<evidence type="ECO:0000256" key="9">
    <source>
        <dbReference type="SAM" id="MobiDB-lite"/>
    </source>
</evidence>
<dbReference type="Proteomes" id="UP000827284">
    <property type="component" value="Unassembled WGS sequence"/>
</dbReference>
<dbReference type="Gene3D" id="3.40.367.20">
    <property type="match status" value="1"/>
</dbReference>
<dbReference type="GO" id="GO:0004340">
    <property type="term" value="F:glucokinase activity"/>
    <property type="evidence" value="ECO:0007669"/>
    <property type="project" value="TreeGrafter"/>
</dbReference>
<evidence type="ECO:0000259" key="11">
    <source>
        <dbReference type="Pfam" id="PF03727"/>
    </source>
</evidence>
<proteinExistence type="inferred from homology"/>
<dbReference type="Gene3D" id="3.30.420.40">
    <property type="match status" value="1"/>
</dbReference>
<reference evidence="12" key="2">
    <citation type="journal article" date="2022" name="Microbiol. Resour. Announc.">
        <title>Whole-Genome Sequence of Entomortierella parvispora E1425, a Mucoromycotan Fungus Associated with Burkholderiaceae-Related Endosymbiotic Bacteria.</title>
        <authorList>
            <person name="Herlambang A."/>
            <person name="Guo Y."/>
            <person name="Takashima Y."/>
            <person name="Narisawa K."/>
            <person name="Ohta H."/>
            <person name="Nishizawa T."/>
        </authorList>
    </citation>
    <scope>NUCLEOTIDE SEQUENCE</scope>
    <source>
        <strain evidence="12">E1425</strain>
    </source>
</reference>
<keyword evidence="4 8" id="KW-0547">Nucleotide-binding</keyword>
<feature type="region of interest" description="Disordered" evidence="9">
    <location>
        <begin position="1"/>
        <end position="22"/>
    </location>
</feature>
<gene>
    <name evidence="12" type="ORF">EMPS_00241</name>
</gene>
<feature type="domain" description="Hexokinase N-terminal" evidence="10">
    <location>
        <begin position="37"/>
        <end position="231"/>
    </location>
</feature>
<dbReference type="EC" id="2.7.1.-" evidence="8"/>
<organism evidence="12 13">
    <name type="scientific">Entomortierella parvispora</name>
    <dbReference type="NCBI Taxonomy" id="205924"/>
    <lineage>
        <taxon>Eukaryota</taxon>
        <taxon>Fungi</taxon>
        <taxon>Fungi incertae sedis</taxon>
        <taxon>Mucoromycota</taxon>
        <taxon>Mortierellomycotina</taxon>
        <taxon>Mortierellomycetes</taxon>
        <taxon>Mortierellales</taxon>
        <taxon>Mortierellaceae</taxon>
        <taxon>Entomortierella</taxon>
    </lineage>
</organism>
<dbReference type="PANTHER" id="PTHR19443">
    <property type="entry name" value="HEXOKINASE"/>
    <property type="match status" value="1"/>
</dbReference>
<dbReference type="InterPro" id="IPR022673">
    <property type="entry name" value="Hexokinase_C"/>
</dbReference>
<dbReference type="Pfam" id="PF03727">
    <property type="entry name" value="Hexokinase_2"/>
    <property type="match status" value="1"/>
</dbReference>